<dbReference type="Proteomes" id="UP001348149">
    <property type="component" value="Unassembled WGS sequence"/>
</dbReference>
<organism evidence="4 5">
    <name type="scientific">Mesobacterium hydrothermale</name>
    <dbReference type="NCBI Taxonomy" id="3111907"/>
    <lineage>
        <taxon>Bacteria</taxon>
        <taxon>Pseudomonadati</taxon>
        <taxon>Pseudomonadota</taxon>
        <taxon>Alphaproteobacteria</taxon>
        <taxon>Rhodobacterales</taxon>
        <taxon>Roseobacteraceae</taxon>
        <taxon>Mesobacterium</taxon>
    </lineage>
</organism>
<feature type="region of interest" description="Disordered" evidence="2">
    <location>
        <begin position="110"/>
        <end position="154"/>
    </location>
</feature>
<dbReference type="EMBL" id="JAYLLH010000002">
    <property type="protein sequence ID" value="MEC3860080.1"/>
    <property type="molecule type" value="Genomic_DNA"/>
</dbReference>
<reference evidence="4 5" key="1">
    <citation type="submission" date="2024-01" db="EMBL/GenBank/DDBJ databases">
        <title>Mesobacterium rodlantinim sp. nov., isolated from shallow sea hydrothermal systems off Kueishantao Island.</title>
        <authorList>
            <person name="Su Z."/>
            <person name="Tang K."/>
        </authorList>
    </citation>
    <scope>NUCLEOTIDE SEQUENCE [LARGE SCALE GENOMIC DNA]</scope>
    <source>
        <strain evidence="4 5">TK19101</strain>
    </source>
</reference>
<dbReference type="Gene3D" id="1.10.150.20">
    <property type="entry name" value="5' to 3' exonuclease, C-terminal subdomain"/>
    <property type="match status" value="1"/>
</dbReference>
<evidence type="ECO:0000313" key="4">
    <source>
        <dbReference type="EMBL" id="MEC3860080.1"/>
    </source>
</evidence>
<keyword evidence="3" id="KW-1133">Transmembrane helix</keyword>
<evidence type="ECO:0000256" key="1">
    <source>
        <dbReference type="SAM" id="Coils"/>
    </source>
</evidence>
<protein>
    <submittedName>
        <fullName evidence="4">Uncharacterized protein</fullName>
    </submittedName>
</protein>
<keyword evidence="3" id="KW-0812">Transmembrane</keyword>
<evidence type="ECO:0000256" key="2">
    <source>
        <dbReference type="SAM" id="MobiDB-lite"/>
    </source>
</evidence>
<comment type="caution">
    <text evidence="4">The sequence shown here is derived from an EMBL/GenBank/DDBJ whole genome shotgun (WGS) entry which is preliminary data.</text>
</comment>
<feature type="transmembrane region" description="Helical" evidence="3">
    <location>
        <begin position="12"/>
        <end position="31"/>
    </location>
</feature>
<name>A0ABU6HDY6_9RHOB</name>
<keyword evidence="3" id="KW-0472">Membrane</keyword>
<keyword evidence="5" id="KW-1185">Reference proteome</keyword>
<keyword evidence="1" id="KW-0175">Coiled coil</keyword>
<sequence>MFREWGFLLSEMMGLIVLAALLGLFVGWLIWAGRGKVKVIEADPEVESERDRLRVDLEICRRQHEEKDTQLASLREERDAARKVAATAAASVPAAGRAVVEMERAAALKAPAPAPAAEPAPVADPEPTPDFDGDGLREGTDEGIKPSTLEAARDGQPDDLKQIKGIGPKLEQLCNRLGFYHFDQIAAWSADEVAWVDANLEGFKGRVSRDGWVEQAKVLAEGGETEFAKRVKDGDVY</sequence>
<proteinExistence type="predicted"/>
<feature type="compositionally biased region" description="Pro residues" evidence="2">
    <location>
        <begin position="112"/>
        <end position="126"/>
    </location>
</feature>
<dbReference type="RefSeq" id="WP_326295707.1">
    <property type="nucleotide sequence ID" value="NZ_JAYLLH010000002.1"/>
</dbReference>
<feature type="compositionally biased region" description="Basic and acidic residues" evidence="2">
    <location>
        <begin position="134"/>
        <end position="144"/>
    </location>
</feature>
<evidence type="ECO:0000256" key="3">
    <source>
        <dbReference type="SAM" id="Phobius"/>
    </source>
</evidence>
<accession>A0ABU6HDY6</accession>
<gene>
    <name evidence="4" type="ORF">VK792_02175</name>
</gene>
<evidence type="ECO:0000313" key="5">
    <source>
        <dbReference type="Proteomes" id="UP001348149"/>
    </source>
</evidence>
<feature type="coiled-coil region" evidence="1">
    <location>
        <begin position="57"/>
        <end position="84"/>
    </location>
</feature>